<keyword evidence="3" id="KW-1185">Reference proteome</keyword>
<dbReference type="SUPFAM" id="SSF89392">
    <property type="entry name" value="Prokaryotic lipoproteins and lipoprotein localization factors"/>
    <property type="match status" value="1"/>
</dbReference>
<dbReference type="PROSITE" id="PS51257">
    <property type="entry name" value="PROKAR_LIPOPROTEIN"/>
    <property type="match status" value="1"/>
</dbReference>
<dbReference type="Gene3D" id="2.50.20.10">
    <property type="entry name" value="Lipoprotein localisation LolA/LolB/LppX"/>
    <property type="match status" value="1"/>
</dbReference>
<dbReference type="InterPro" id="IPR052944">
    <property type="entry name" value="Sporulation_related"/>
</dbReference>
<dbReference type="OrthoDB" id="137725at2157"/>
<evidence type="ECO:0000313" key="3">
    <source>
        <dbReference type="Proteomes" id="UP000595001"/>
    </source>
</evidence>
<dbReference type="PANTHER" id="PTHR37507">
    <property type="entry name" value="SPORULATION PROTEIN YDCC"/>
    <property type="match status" value="1"/>
</dbReference>
<evidence type="ECO:0000256" key="1">
    <source>
        <dbReference type="SAM" id="MobiDB-lite"/>
    </source>
</evidence>
<feature type="region of interest" description="Disordered" evidence="1">
    <location>
        <begin position="285"/>
        <end position="314"/>
    </location>
</feature>
<dbReference type="InterPro" id="IPR029046">
    <property type="entry name" value="LolA/LolB/LppX"/>
</dbReference>
<protein>
    <submittedName>
        <fullName evidence="2">Outer membrane lipoprotein carrier protein LolA</fullName>
    </submittedName>
</protein>
<proteinExistence type="predicted"/>
<dbReference type="Proteomes" id="UP000595001">
    <property type="component" value="Chromosome"/>
</dbReference>
<feature type="compositionally biased region" description="Basic and acidic residues" evidence="1">
    <location>
        <begin position="299"/>
        <end position="312"/>
    </location>
</feature>
<dbReference type="PANTHER" id="PTHR37507:SF2">
    <property type="entry name" value="SPORULATION PROTEIN YDCC"/>
    <property type="match status" value="1"/>
</dbReference>
<sequence>MVPTDLRPSALGLLLAAAVVLSGCSAATGPLGDGQQAAVADRVEQRMNDIDGFSATRTNTVTVDGETQTSRAEVWIRPDTGQSRSEALSPERQAGDVTVVGDDVTWYYDASENLATRTNVTIPDSTGAGIGGQLSRLVEDRSVVYDGEVQLEGQSVWKVRLLPGNESDDRITSNVTMWVDTEKRFPVQVRYATSGELNVTATVHYDDLTINPGIDDARFTYEPPANATVERNSVDLRTFETRSELVASANATVPDPEVPDGFDFESGSTIDGAVSMQYSNGSASVSVTHAPDAAGPPSDRGESVSVGDHDGRYVSIGETGSVQWTCDDGRLSVTGDVDRGTLLTVAESIGCP</sequence>
<dbReference type="GeneID" id="60587696"/>
<gene>
    <name evidence="2" type="ORF">I7X12_04345</name>
</gene>
<evidence type="ECO:0000313" key="2">
    <source>
        <dbReference type="EMBL" id="QPV63868.1"/>
    </source>
</evidence>
<dbReference type="KEGG" id="hlt:I7X12_04345"/>
<dbReference type="RefSeq" id="WP_198062645.1">
    <property type="nucleotide sequence ID" value="NZ_CP065856.1"/>
</dbReference>
<organism evidence="2 3">
    <name type="scientific">Halosimplex litoreum</name>
    <dbReference type="NCBI Taxonomy" id="1198301"/>
    <lineage>
        <taxon>Archaea</taxon>
        <taxon>Methanobacteriati</taxon>
        <taxon>Methanobacteriota</taxon>
        <taxon>Stenosarchaea group</taxon>
        <taxon>Halobacteria</taxon>
        <taxon>Halobacteriales</taxon>
        <taxon>Haloarculaceae</taxon>
        <taxon>Halosimplex</taxon>
    </lineage>
</organism>
<name>A0A7T3KWB4_9EURY</name>
<reference evidence="2 3" key="1">
    <citation type="submission" date="2020-12" db="EMBL/GenBank/DDBJ databases">
        <title>Halosimplex halophilum sp. nov. and Halosimplex salinum sp. nov., two new members of the genus Halosimplex.</title>
        <authorList>
            <person name="Cui H.L."/>
        </authorList>
    </citation>
    <scope>NUCLEOTIDE SEQUENCE [LARGE SCALE GENOMIC DNA]</scope>
    <source>
        <strain evidence="2 3">YGH94</strain>
    </source>
</reference>
<dbReference type="EMBL" id="CP065856">
    <property type="protein sequence ID" value="QPV63868.1"/>
    <property type="molecule type" value="Genomic_DNA"/>
</dbReference>
<dbReference type="AlphaFoldDB" id="A0A7T3KWB4"/>
<keyword evidence="2" id="KW-0449">Lipoprotein</keyword>
<accession>A0A7T3KWB4</accession>